<evidence type="ECO:0000313" key="6">
    <source>
        <dbReference type="EMBL" id="SHG76286.1"/>
    </source>
</evidence>
<dbReference type="SMART" id="SM00729">
    <property type="entry name" value="Elp3"/>
    <property type="match status" value="1"/>
</dbReference>
<dbReference type="AlphaFoldDB" id="A0A1M5MGB0"/>
<keyword evidence="7" id="KW-1185">Reference proteome</keyword>
<evidence type="ECO:0000256" key="3">
    <source>
        <dbReference type="ARBA" id="ARBA00023014"/>
    </source>
</evidence>
<keyword evidence="3" id="KW-0411">Iron-sulfur</keyword>
<name>A0A1M5MGB0_9RHOB</name>
<dbReference type="STRING" id="1508389.SAMN05444003_0815"/>
<accession>A0A1M5MGB0</accession>
<dbReference type="InterPro" id="IPR007197">
    <property type="entry name" value="rSAM"/>
</dbReference>
<dbReference type="GO" id="GO:0051536">
    <property type="term" value="F:iron-sulfur cluster binding"/>
    <property type="evidence" value="ECO:0007669"/>
    <property type="project" value="UniProtKB-KW"/>
</dbReference>
<keyword evidence="2" id="KW-0408">Iron</keyword>
<dbReference type="GO" id="GO:0016829">
    <property type="term" value="F:lyase activity"/>
    <property type="evidence" value="ECO:0007669"/>
    <property type="project" value="UniProtKB-KW"/>
</dbReference>
<proteinExistence type="predicted"/>
<dbReference type="InterPro" id="IPR006638">
    <property type="entry name" value="Elp3/MiaA/NifB-like_rSAM"/>
</dbReference>
<feature type="domain" description="Radical SAM core" evidence="5">
    <location>
        <begin position="62"/>
        <end position="302"/>
    </location>
</feature>
<organism evidence="6 7">
    <name type="scientific">Cognatiyoonia sediminum</name>
    <dbReference type="NCBI Taxonomy" id="1508389"/>
    <lineage>
        <taxon>Bacteria</taxon>
        <taxon>Pseudomonadati</taxon>
        <taxon>Pseudomonadota</taxon>
        <taxon>Alphaproteobacteria</taxon>
        <taxon>Rhodobacterales</taxon>
        <taxon>Paracoccaceae</taxon>
        <taxon>Cognatiyoonia</taxon>
    </lineage>
</organism>
<dbReference type="OrthoDB" id="9785699at2"/>
<gene>
    <name evidence="6" type="ORF">SAMN05444003_0815</name>
</gene>
<dbReference type="PROSITE" id="PS51918">
    <property type="entry name" value="RADICAL_SAM"/>
    <property type="match status" value="1"/>
</dbReference>
<dbReference type="SFLD" id="SFLDS00029">
    <property type="entry name" value="Radical_SAM"/>
    <property type="match status" value="1"/>
</dbReference>
<feature type="compositionally biased region" description="Basic and acidic residues" evidence="4">
    <location>
        <begin position="1"/>
        <end position="11"/>
    </location>
</feature>
<reference evidence="6 7" key="1">
    <citation type="submission" date="2016-11" db="EMBL/GenBank/DDBJ databases">
        <authorList>
            <person name="Jaros S."/>
            <person name="Januszkiewicz K."/>
            <person name="Wedrychowicz H."/>
        </authorList>
    </citation>
    <scope>NUCLEOTIDE SEQUENCE [LARGE SCALE GENOMIC DNA]</scope>
    <source>
        <strain evidence="6 7">DSM 28715</strain>
    </source>
</reference>
<dbReference type="NCBIfam" id="NF033668">
    <property type="entry name" value="rSAM_PA0069"/>
    <property type="match status" value="1"/>
</dbReference>
<keyword evidence="1" id="KW-0479">Metal-binding</keyword>
<evidence type="ECO:0000259" key="5">
    <source>
        <dbReference type="PROSITE" id="PS51918"/>
    </source>
</evidence>
<dbReference type="InterPro" id="IPR058240">
    <property type="entry name" value="rSAM_sf"/>
</dbReference>
<evidence type="ECO:0000256" key="4">
    <source>
        <dbReference type="SAM" id="MobiDB-lite"/>
    </source>
</evidence>
<protein>
    <submittedName>
        <fullName evidence="6">DNA repair photolyase</fullName>
    </submittedName>
</protein>
<dbReference type="InterPro" id="IPR040086">
    <property type="entry name" value="MJ0683-like"/>
</dbReference>
<dbReference type="CDD" id="cd01335">
    <property type="entry name" value="Radical_SAM"/>
    <property type="match status" value="1"/>
</dbReference>
<dbReference type="PANTHER" id="PTHR43432:SF3">
    <property type="entry name" value="SLR0285 PROTEIN"/>
    <property type="match status" value="1"/>
</dbReference>
<evidence type="ECO:0000256" key="1">
    <source>
        <dbReference type="ARBA" id="ARBA00022723"/>
    </source>
</evidence>
<dbReference type="EMBL" id="FQXB01000001">
    <property type="protein sequence ID" value="SHG76286.1"/>
    <property type="molecule type" value="Genomic_DNA"/>
</dbReference>
<evidence type="ECO:0000256" key="2">
    <source>
        <dbReference type="ARBA" id="ARBA00023004"/>
    </source>
</evidence>
<keyword evidence="6" id="KW-0456">Lyase</keyword>
<dbReference type="PANTHER" id="PTHR43432">
    <property type="entry name" value="SLR0285 PROTEIN"/>
    <property type="match status" value="1"/>
</dbReference>
<dbReference type="Pfam" id="PF04055">
    <property type="entry name" value="Radical_SAM"/>
    <property type="match status" value="1"/>
</dbReference>
<evidence type="ECO:0000313" key="7">
    <source>
        <dbReference type="Proteomes" id="UP000184074"/>
    </source>
</evidence>
<feature type="region of interest" description="Disordered" evidence="4">
    <location>
        <begin position="1"/>
        <end position="20"/>
    </location>
</feature>
<dbReference type="GO" id="GO:0046872">
    <property type="term" value="F:metal ion binding"/>
    <property type="evidence" value="ECO:0007669"/>
    <property type="project" value="UniProtKB-KW"/>
</dbReference>
<dbReference type="SFLD" id="SFLDG01084">
    <property type="entry name" value="Uncharacterised_Radical_SAM_Su"/>
    <property type="match status" value="1"/>
</dbReference>
<dbReference type="Gene3D" id="3.80.30.30">
    <property type="match status" value="1"/>
</dbReference>
<dbReference type="Proteomes" id="UP000184074">
    <property type="component" value="Unassembled WGS sequence"/>
</dbReference>
<dbReference type="RefSeq" id="WP_072899495.1">
    <property type="nucleotide sequence ID" value="NZ_FQXB01000001.1"/>
</dbReference>
<sequence>MNACNSKDRHTIKGRGTRSNPAVRFDQHRTEAFDDGWDLEEDLPTLRTEVSIERPRKVITRNTSPDLSFDRSLNPYRGCEHGCVYCYARPSHAYLGMSPGLDFETKLIARPDMPALLEKELRHPSYVPKTVAIGTNTDPYQPIERDQQIMRGVLQVLCDFDHPVGVVTKGALITRDIDILAPMAKKGLVRVGISIATLDDKTGRAMEPRVPSAKTKLRAIKQLSDAGIPVRIMVSPIVPALTDHELETILEATANAGAVAASSIVLRLPLEVSVLFKDWLAEHFPDRAERVLGRVRELHGGKDYDPTFGKRMTGQGKWAELIQQRFKLKTRQLGLDRTLPQLRTDLFQVPLKSGDQLSLF</sequence>
<dbReference type="SUPFAM" id="SSF102114">
    <property type="entry name" value="Radical SAM enzymes"/>
    <property type="match status" value="1"/>
</dbReference>